<comment type="caution">
    <text evidence="2">The sequence shown here is derived from an EMBL/GenBank/DDBJ whole genome shotgun (WGS) entry which is preliminary data.</text>
</comment>
<reference evidence="2" key="1">
    <citation type="submission" date="2023-10" db="EMBL/GenBank/DDBJ databases">
        <title>Genome assembly of Pristionchus species.</title>
        <authorList>
            <person name="Yoshida K."/>
            <person name="Sommer R.J."/>
        </authorList>
    </citation>
    <scope>NUCLEOTIDE SEQUENCE</scope>
    <source>
        <strain evidence="2">RS0144</strain>
    </source>
</reference>
<accession>A0AAV5SW50</accession>
<keyword evidence="1" id="KW-1133">Transmembrane helix</keyword>
<keyword evidence="1" id="KW-0812">Transmembrane</keyword>
<name>A0AAV5SW50_9BILA</name>
<feature type="transmembrane region" description="Helical" evidence="1">
    <location>
        <begin position="60"/>
        <end position="84"/>
    </location>
</feature>
<organism evidence="2 3">
    <name type="scientific">Pristionchus entomophagus</name>
    <dbReference type="NCBI Taxonomy" id="358040"/>
    <lineage>
        <taxon>Eukaryota</taxon>
        <taxon>Metazoa</taxon>
        <taxon>Ecdysozoa</taxon>
        <taxon>Nematoda</taxon>
        <taxon>Chromadorea</taxon>
        <taxon>Rhabditida</taxon>
        <taxon>Rhabditina</taxon>
        <taxon>Diplogasteromorpha</taxon>
        <taxon>Diplogasteroidea</taxon>
        <taxon>Neodiplogasteridae</taxon>
        <taxon>Pristionchus</taxon>
    </lineage>
</organism>
<dbReference type="EMBL" id="BTSX01000002">
    <property type="protein sequence ID" value="GMS83721.1"/>
    <property type="molecule type" value="Genomic_DNA"/>
</dbReference>
<protein>
    <submittedName>
        <fullName evidence="2">Uncharacterized protein</fullName>
    </submittedName>
</protein>
<evidence type="ECO:0000313" key="2">
    <source>
        <dbReference type="EMBL" id="GMS83721.1"/>
    </source>
</evidence>
<feature type="non-terminal residue" evidence="2">
    <location>
        <position position="1"/>
    </location>
</feature>
<proteinExistence type="predicted"/>
<keyword evidence="3" id="KW-1185">Reference proteome</keyword>
<sequence length="129" mass="15042">SLPVSLKKTCAWSIAFQRLQIFLISEMTDELRTILRLWIATIYLSEFVEAASLDKDQMTAFLYILIAIFLFFIVLIFTVCIHICRLSWAGLKERRGGNMDDDQADLADYPRQFRVRVERATETRRDSSL</sequence>
<evidence type="ECO:0000256" key="1">
    <source>
        <dbReference type="SAM" id="Phobius"/>
    </source>
</evidence>
<keyword evidence="1" id="KW-0472">Membrane</keyword>
<evidence type="ECO:0000313" key="3">
    <source>
        <dbReference type="Proteomes" id="UP001432027"/>
    </source>
</evidence>
<dbReference type="AlphaFoldDB" id="A0AAV5SW50"/>
<gene>
    <name evidence="2" type="ORF">PENTCL1PPCAC_5896</name>
</gene>
<dbReference type="Proteomes" id="UP001432027">
    <property type="component" value="Unassembled WGS sequence"/>
</dbReference>